<dbReference type="Gene3D" id="1.25.40.530">
    <property type="entry name" value="MyTH4 domain"/>
    <property type="match status" value="1"/>
</dbReference>
<dbReference type="EMBL" id="MCFE01000147">
    <property type="protein sequence ID" value="ORX96740.1"/>
    <property type="molecule type" value="Genomic_DNA"/>
</dbReference>
<protein>
    <submittedName>
        <fullName evidence="4">MyTH4-domain-containing protein</fullName>
    </submittedName>
</protein>
<dbReference type="Gene3D" id="1.10.555.10">
    <property type="entry name" value="Rho GTPase activation protein"/>
    <property type="match status" value="1"/>
</dbReference>
<dbReference type="InParanoid" id="A0A1Y1YFC3"/>
<dbReference type="SUPFAM" id="SSF51045">
    <property type="entry name" value="WW domain"/>
    <property type="match status" value="1"/>
</dbReference>
<dbReference type="PANTHER" id="PTHR45876">
    <property type="entry name" value="FI04035P"/>
    <property type="match status" value="1"/>
</dbReference>
<evidence type="ECO:0000259" key="2">
    <source>
        <dbReference type="PROSITE" id="PS50238"/>
    </source>
</evidence>
<dbReference type="InterPro" id="IPR038185">
    <property type="entry name" value="MyTH4_dom_sf"/>
</dbReference>
<name>A0A1Y1YFC3_9FUNG</name>
<keyword evidence="5" id="KW-1185">Reference proteome</keyword>
<dbReference type="PANTHER" id="PTHR45876:SF8">
    <property type="entry name" value="FI04035P"/>
    <property type="match status" value="1"/>
</dbReference>
<dbReference type="GO" id="GO:0005096">
    <property type="term" value="F:GTPase activator activity"/>
    <property type="evidence" value="ECO:0007669"/>
    <property type="project" value="TreeGrafter"/>
</dbReference>
<dbReference type="SMART" id="SM00456">
    <property type="entry name" value="WW"/>
    <property type="match status" value="2"/>
</dbReference>
<feature type="domain" description="MyTH4" evidence="3">
    <location>
        <begin position="153"/>
        <end position="316"/>
    </location>
</feature>
<dbReference type="Gene3D" id="2.20.70.10">
    <property type="match status" value="1"/>
</dbReference>
<dbReference type="SUPFAM" id="SSF48350">
    <property type="entry name" value="GTPase activation domain, GAP"/>
    <property type="match status" value="1"/>
</dbReference>
<dbReference type="Pfam" id="PF00784">
    <property type="entry name" value="MyTH4"/>
    <property type="match status" value="1"/>
</dbReference>
<dbReference type="InterPro" id="IPR036020">
    <property type="entry name" value="WW_dom_sf"/>
</dbReference>
<evidence type="ECO:0000259" key="3">
    <source>
        <dbReference type="PROSITE" id="PS51016"/>
    </source>
</evidence>
<dbReference type="PROSITE" id="PS50020">
    <property type="entry name" value="WW_DOMAIN_2"/>
    <property type="match status" value="1"/>
</dbReference>
<feature type="domain" description="Rho-GAP" evidence="2">
    <location>
        <begin position="262"/>
        <end position="469"/>
    </location>
</feature>
<dbReference type="InterPro" id="IPR001202">
    <property type="entry name" value="WW_dom"/>
</dbReference>
<dbReference type="GO" id="GO:0007165">
    <property type="term" value="P:signal transduction"/>
    <property type="evidence" value="ECO:0007669"/>
    <property type="project" value="InterPro"/>
</dbReference>
<feature type="domain" description="WW" evidence="1">
    <location>
        <begin position="42"/>
        <end position="75"/>
    </location>
</feature>
<dbReference type="InterPro" id="IPR000857">
    <property type="entry name" value="MyTH4_dom"/>
</dbReference>
<evidence type="ECO:0000259" key="1">
    <source>
        <dbReference type="PROSITE" id="PS50020"/>
    </source>
</evidence>
<dbReference type="OrthoDB" id="437889at2759"/>
<dbReference type="PROSITE" id="PS50238">
    <property type="entry name" value="RHOGAP"/>
    <property type="match status" value="1"/>
</dbReference>
<organism evidence="4 5">
    <name type="scientific">Basidiobolus meristosporus CBS 931.73</name>
    <dbReference type="NCBI Taxonomy" id="1314790"/>
    <lineage>
        <taxon>Eukaryota</taxon>
        <taxon>Fungi</taxon>
        <taxon>Fungi incertae sedis</taxon>
        <taxon>Zoopagomycota</taxon>
        <taxon>Entomophthoromycotina</taxon>
        <taxon>Basidiobolomycetes</taxon>
        <taxon>Basidiobolales</taxon>
        <taxon>Basidiobolaceae</taxon>
        <taxon>Basidiobolus</taxon>
    </lineage>
</organism>
<proteinExistence type="predicted"/>
<dbReference type="InterPro" id="IPR000198">
    <property type="entry name" value="RhoGAP_dom"/>
</dbReference>
<evidence type="ECO:0000313" key="4">
    <source>
        <dbReference type="EMBL" id="ORX96740.1"/>
    </source>
</evidence>
<dbReference type="GO" id="GO:0005737">
    <property type="term" value="C:cytoplasm"/>
    <property type="evidence" value="ECO:0007669"/>
    <property type="project" value="TreeGrafter"/>
</dbReference>
<dbReference type="STRING" id="1314790.A0A1Y1YFC3"/>
<accession>A0A1Y1YFC3</accession>
<dbReference type="Proteomes" id="UP000193498">
    <property type="component" value="Unassembled WGS sequence"/>
</dbReference>
<evidence type="ECO:0000313" key="5">
    <source>
        <dbReference type="Proteomes" id="UP000193498"/>
    </source>
</evidence>
<gene>
    <name evidence="4" type="ORF">K493DRAFT_324390</name>
</gene>
<dbReference type="SMART" id="SM00139">
    <property type="entry name" value="MyTH4"/>
    <property type="match status" value="1"/>
</dbReference>
<dbReference type="InterPro" id="IPR008936">
    <property type="entry name" value="Rho_GTPase_activation_prot"/>
</dbReference>
<reference evidence="4 5" key="1">
    <citation type="submission" date="2016-07" db="EMBL/GenBank/DDBJ databases">
        <title>Pervasive Adenine N6-methylation of Active Genes in Fungi.</title>
        <authorList>
            <consortium name="DOE Joint Genome Institute"/>
            <person name="Mondo S.J."/>
            <person name="Dannebaum R.O."/>
            <person name="Kuo R.C."/>
            <person name="Labutti K."/>
            <person name="Haridas S."/>
            <person name="Kuo A."/>
            <person name="Salamov A."/>
            <person name="Ahrendt S.R."/>
            <person name="Lipzen A."/>
            <person name="Sullivan W."/>
            <person name="Andreopoulos W.B."/>
            <person name="Clum A."/>
            <person name="Lindquist E."/>
            <person name="Daum C."/>
            <person name="Ramamoorthy G.K."/>
            <person name="Gryganskyi A."/>
            <person name="Culley D."/>
            <person name="Magnuson J.K."/>
            <person name="James T.Y."/>
            <person name="O'Malley M.A."/>
            <person name="Stajich J.E."/>
            <person name="Spatafora J.W."/>
            <person name="Visel A."/>
            <person name="Grigoriev I.V."/>
        </authorList>
    </citation>
    <scope>NUCLEOTIDE SEQUENCE [LARGE SCALE GENOMIC DNA]</scope>
    <source>
        <strain evidence="4 5">CBS 931.73</strain>
    </source>
</reference>
<dbReference type="GO" id="GO:0005856">
    <property type="term" value="C:cytoskeleton"/>
    <property type="evidence" value="ECO:0007669"/>
    <property type="project" value="InterPro"/>
</dbReference>
<dbReference type="AlphaFoldDB" id="A0A1Y1YFC3"/>
<sequence length="477" mass="54701">MDINCEWIEIKDPQNTETYYINPTTGECSTKLPPNAILHHTDPNGEWWELFDEQNDLNYYYNTLTGQTEWLKPELGLIIPLSAIQVTDIPSYPANEHPPPLVKNDSYTPATLPPQLLEEMNQFKVDGFAQKYFSVHKKGLFRKKISMEKLLQWSKDSLKQPLLVLSRPAQRDALKCFKNILYFIMSLNPGFTSIMGDRAHVKGFALSKDIQWLLERAITLGELRDEIYVQLCKQLTHNPSSQSLYHGWQFMCVLTITFPPSKNFEKYMQTFIRAHFDIKQSKIDVLSKHTYNKLLKISKSGPRGKVLTAEEIEQAKESAFHPTVFGESLSYVMEMQAQTYSNLKIPRILLFLAESVLTLDGQKSEGIFRLSGDPEAATLNAEDPREATKIVEQLPEINRIVVHFMLNFLQLFTTDEATGHTKMSVANLAMVFAPNFLRCPSENLNEIFEKTRHEQAFVKTLLEHMRPTPVVPLKSAL</sequence>
<dbReference type="Pfam" id="PF00620">
    <property type="entry name" value="RhoGAP"/>
    <property type="match status" value="1"/>
</dbReference>
<dbReference type="PROSITE" id="PS51016">
    <property type="entry name" value="MYTH4"/>
    <property type="match status" value="1"/>
</dbReference>
<comment type="caution">
    <text evidence="4">The sequence shown here is derived from an EMBL/GenBank/DDBJ whole genome shotgun (WGS) entry which is preliminary data.</text>
</comment>